<evidence type="ECO:0000256" key="1">
    <source>
        <dbReference type="ARBA" id="ARBA00004613"/>
    </source>
</evidence>
<dbReference type="AlphaFoldDB" id="A0A672Z3I8"/>
<protein>
    <submittedName>
        <fullName evidence="5">Cerebellin 20</fullName>
    </submittedName>
</protein>
<dbReference type="GO" id="GO:0005576">
    <property type="term" value="C:extracellular region"/>
    <property type="evidence" value="ECO:0007669"/>
    <property type="project" value="UniProtKB-SubCell"/>
</dbReference>
<keyword evidence="2" id="KW-0964">Secreted</keyword>
<accession>A0A672Z3I8</accession>
<dbReference type="InterPro" id="IPR008983">
    <property type="entry name" value="Tumour_necrosis_fac-like_dom"/>
</dbReference>
<dbReference type="InterPro" id="IPR001073">
    <property type="entry name" value="C1q_dom"/>
</dbReference>
<dbReference type="InterPro" id="IPR050822">
    <property type="entry name" value="Cerebellin_Synaptic_Org"/>
</dbReference>
<dbReference type="SMART" id="SM00110">
    <property type="entry name" value="C1Q"/>
    <property type="match status" value="1"/>
</dbReference>
<reference evidence="5" key="2">
    <citation type="submission" date="2025-08" db="UniProtKB">
        <authorList>
            <consortium name="Ensembl"/>
        </authorList>
    </citation>
    <scope>IDENTIFICATION</scope>
</reference>
<evidence type="ECO:0000313" key="6">
    <source>
        <dbReference type="Proteomes" id="UP000472271"/>
    </source>
</evidence>
<dbReference type="PANTHER" id="PTHR22923">
    <property type="entry name" value="CEREBELLIN-RELATED"/>
    <property type="match status" value="1"/>
</dbReference>
<evidence type="ECO:0000313" key="5">
    <source>
        <dbReference type="Ensembl" id="ENSSORP00005011304.1"/>
    </source>
</evidence>
<keyword evidence="6" id="KW-1185">Reference proteome</keyword>
<evidence type="ECO:0000259" key="4">
    <source>
        <dbReference type="PROSITE" id="PS50871"/>
    </source>
</evidence>
<dbReference type="GO" id="GO:0099558">
    <property type="term" value="P:maintenance of synapse structure"/>
    <property type="evidence" value="ECO:0007669"/>
    <property type="project" value="TreeGrafter"/>
</dbReference>
<dbReference type="Gene3D" id="2.60.120.40">
    <property type="match status" value="1"/>
</dbReference>
<evidence type="ECO:0000256" key="3">
    <source>
        <dbReference type="ARBA" id="ARBA00022729"/>
    </source>
</evidence>
<dbReference type="Proteomes" id="UP000472271">
    <property type="component" value="Chromosome 13"/>
</dbReference>
<keyword evidence="3" id="KW-0732">Signal</keyword>
<feature type="domain" description="C1q" evidence="4">
    <location>
        <begin position="33"/>
        <end position="175"/>
    </location>
</feature>
<comment type="subcellular location">
    <subcellularLocation>
        <location evidence="1">Secreted</location>
    </subcellularLocation>
</comment>
<dbReference type="InParanoid" id="A0A672Z3I8"/>
<dbReference type="Pfam" id="PF00386">
    <property type="entry name" value="C1q"/>
    <property type="match status" value="1"/>
</dbReference>
<dbReference type="PRINTS" id="PR00007">
    <property type="entry name" value="COMPLEMNTC1Q"/>
</dbReference>
<name>A0A672Z3I8_9TELE</name>
<proteinExistence type="predicted"/>
<dbReference type="PROSITE" id="PS50871">
    <property type="entry name" value="C1Q"/>
    <property type="match status" value="1"/>
</dbReference>
<dbReference type="SUPFAM" id="SSF49842">
    <property type="entry name" value="TNF-like"/>
    <property type="match status" value="1"/>
</dbReference>
<organism evidence="5 6">
    <name type="scientific">Sphaeramia orbicularis</name>
    <name type="common">orbiculate cardinalfish</name>
    <dbReference type="NCBI Taxonomy" id="375764"/>
    <lineage>
        <taxon>Eukaryota</taxon>
        <taxon>Metazoa</taxon>
        <taxon>Chordata</taxon>
        <taxon>Craniata</taxon>
        <taxon>Vertebrata</taxon>
        <taxon>Euteleostomi</taxon>
        <taxon>Actinopterygii</taxon>
        <taxon>Neopterygii</taxon>
        <taxon>Teleostei</taxon>
        <taxon>Neoteleostei</taxon>
        <taxon>Acanthomorphata</taxon>
        <taxon>Gobiaria</taxon>
        <taxon>Kurtiformes</taxon>
        <taxon>Apogonoidei</taxon>
        <taxon>Apogonidae</taxon>
        <taxon>Apogoninae</taxon>
        <taxon>Sphaeramia</taxon>
    </lineage>
</organism>
<sequence>MERQMERMMEFFNFSHNLLSNHLTETKNAIKQMKAAATGFSVALPKQNQCLGPFSMAKNITYGTVTINKGNNYDTSTGVYTAPVAGVYSLAVTIYSNFTGQTPTKACANLSVNGNTVAQLKEKSNGDHQDSSSVVITKKLQAGDKVSVIQPPGCAFCGANHNFNTFTGFLLYLKN</sequence>
<dbReference type="PANTHER" id="PTHR22923:SF103">
    <property type="entry name" value="CEREBELLIN 20-RELATED"/>
    <property type="match status" value="1"/>
</dbReference>
<evidence type="ECO:0000256" key="2">
    <source>
        <dbReference type="ARBA" id="ARBA00022525"/>
    </source>
</evidence>
<reference evidence="5" key="1">
    <citation type="submission" date="2019-06" db="EMBL/GenBank/DDBJ databases">
        <authorList>
            <consortium name="Wellcome Sanger Institute Data Sharing"/>
        </authorList>
    </citation>
    <scope>NUCLEOTIDE SEQUENCE [LARGE SCALE GENOMIC DNA]</scope>
</reference>
<dbReference type="GO" id="GO:0045202">
    <property type="term" value="C:synapse"/>
    <property type="evidence" value="ECO:0007669"/>
    <property type="project" value="TreeGrafter"/>
</dbReference>
<dbReference type="Ensembl" id="ENSSORT00005011684.1">
    <property type="protein sequence ID" value="ENSSORP00005011304.1"/>
    <property type="gene ID" value="ENSSORG00005006062.1"/>
</dbReference>
<reference evidence="5" key="3">
    <citation type="submission" date="2025-09" db="UniProtKB">
        <authorList>
            <consortium name="Ensembl"/>
        </authorList>
    </citation>
    <scope>IDENTIFICATION</scope>
</reference>